<dbReference type="Pfam" id="PF03466">
    <property type="entry name" value="LysR_substrate"/>
    <property type="match status" value="1"/>
</dbReference>
<evidence type="ECO:0000256" key="3">
    <source>
        <dbReference type="ARBA" id="ARBA00023125"/>
    </source>
</evidence>
<keyword evidence="3" id="KW-0238">DNA-binding</keyword>
<dbReference type="Pfam" id="PF00126">
    <property type="entry name" value="HTH_1"/>
    <property type="match status" value="1"/>
</dbReference>
<accession>A0A5S9NB57</accession>
<dbReference type="InterPro" id="IPR036388">
    <property type="entry name" value="WH-like_DNA-bd_sf"/>
</dbReference>
<dbReference type="PANTHER" id="PTHR30537:SF5">
    <property type="entry name" value="HTH-TYPE TRANSCRIPTIONAL ACTIVATOR TTDR-RELATED"/>
    <property type="match status" value="1"/>
</dbReference>
<comment type="similarity">
    <text evidence="1">Belongs to the LysR transcriptional regulatory family.</text>
</comment>
<dbReference type="SUPFAM" id="SSF46785">
    <property type="entry name" value="Winged helix' DNA-binding domain"/>
    <property type="match status" value="1"/>
</dbReference>
<dbReference type="InterPro" id="IPR005119">
    <property type="entry name" value="LysR_subst-bd"/>
</dbReference>
<keyword evidence="2" id="KW-0805">Transcription regulation</keyword>
<dbReference type="RefSeq" id="WP_159597649.1">
    <property type="nucleotide sequence ID" value="NZ_CACSAS010000001.1"/>
</dbReference>
<dbReference type="InterPro" id="IPR000847">
    <property type="entry name" value="LysR_HTH_N"/>
</dbReference>
<evidence type="ECO:0000313" key="6">
    <source>
        <dbReference type="EMBL" id="CAA0086762.1"/>
    </source>
</evidence>
<dbReference type="PANTHER" id="PTHR30537">
    <property type="entry name" value="HTH-TYPE TRANSCRIPTIONAL REGULATOR"/>
    <property type="match status" value="1"/>
</dbReference>
<reference evidence="6 7" key="1">
    <citation type="submission" date="2019-12" db="EMBL/GenBank/DDBJ databases">
        <authorList>
            <person name="Reyes-Prieto M."/>
        </authorList>
    </citation>
    <scope>NUCLEOTIDE SEQUENCE [LARGE SCALE GENOMIC DNA]</scope>
    <source>
        <strain evidence="6">HF14-78462</strain>
    </source>
</reference>
<dbReference type="Proteomes" id="UP000433050">
    <property type="component" value="Unassembled WGS sequence"/>
</dbReference>
<evidence type="ECO:0000313" key="7">
    <source>
        <dbReference type="Proteomes" id="UP000433050"/>
    </source>
</evidence>
<dbReference type="Gene3D" id="1.10.10.10">
    <property type="entry name" value="Winged helix-like DNA-binding domain superfamily/Winged helix DNA-binding domain"/>
    <property type="match status" value="1"/>
</dbReference>
<feature type="domain" description="HTH lysR-type" evidence="5">
    <location>
        <begin position="1"/>
        <end position="59"/>
    </location>
</feature>
<dbReference type="GO" id="GO:0003700">
    <property type="term" value="F:DNA-binding transcription factor activity"/>
    <property type="evidence" value="ECO:0007669"/>
    <property type="project" value="InterPro"/>
</dbReference>
<dbReference type="Gene3D" id="3.40.190.290">
    <property type="match status" value="1"/>
</dbReference>
<proteinExistence type="inferred from homology"/>
<keyword evidence="4" id="KW-0804">Transcription</keyword>
<name>A0A5S9NB57_9HYPH</name>
<dbReference type="AlphaFoldDB" id="A0A5S9NB57"/>
<sequence>MDLAAALRAFVRTVERGSVTAAARDLAVTQPAVTKHLRNLERHVGARLLERSARLVRPTPQGAALYETSRSALASIDSALEGVRRDMGAIEGTLRIHAPACLGARRLHGIVLEFQAAHPGVNVDLILENRSVDLVYENLDLAVKYGRPEGQDLIIRRLGLVRRVLVAAPSFLARCGPVDTLERLSQIDLVTTPAVVSPRDMLILQRAGIPLGESIEVPVRPILRTNAAEVIEQTLLGGHAAGPVQVLFAARDLAAGRLVRLLPEYEVRPSEVFLAYPSVRFMRPVVRAFTDFAVPALRATEGIT</sequence>
<evidence type="ECO:0000256" key="4">
    <source>
        <dbReference type="ARBA" id="ARBA00023163"/>
    </source>
</evidence>
<evidence type="ECO:0000259" key="5">
    <source>
        <dbReference type="PROSITE" id="PS50931"/>
    </source>
</evidence>
<gene>
    <name evidence="6" type="primary">dmlR_1</name>
    <name evidence="6" type="ORF">STARVERO_00290</name>
</gene>
<dbReference type="PRINTS" id="PR00039">
    <property type="entry name" value="HTHLYSR"/>
</dbReference>
<dbReference type="InterPro" id="IPR058163">
    <property type="entry name" value="LysR-type_TF_proteobact-type"/>
</dbReference>
<dbReference type="PROSITE" id="PS50931">
    <property type="entry name" value="HTH_LYSR"/>
    <property type="match status" value="1"/>
</dbReference>
<dbReference type="EMBL" id="CACSAS010000001">
    <property type="protein sequence ID" value="CAA0086762.1"/>
    <property type="molecule type" value="Genomic_DNA"/>
</dbReference>
<dbReference type="SUPFAM" id="SSF53850">
    <property type="entry name" value="Periplasmic binding protein-like II"/>
    <property type="match status" value="1"/>
</dbReference>
<dbReference type="FunFam" id="1.10.10.10:FF:000001">
    <property type="entry name" value="LysR family transcriptional regulator"/>
    <property type="match status" value="1"/>
</dbReference>
<keyword evidence="7" id="KW-1185">Reference proteome</keyword>
<dbReference type="InterPro" id="IPR036390">
    <property type="entry name" value="WH_DNA-bd_sf"/>
</dbReference>
<protein>
    <submittedName>
        <fullName evidence="6">HTH-type transcriptional regulator DmlR</fullName>
    </submittedName>
</protein>
<dbReference type="GO" id="GO:0003677">
    <property type="term" value="F:DNA binding"/>
    <property type="evidence" value="ECO:0007669"/>
    <property type="project" value="UniProtKB-KW"/>
</dbReference>
<evidence type="ECO:0000256" key="2">
    <source>
        <dbReference type="ARBA" id="ARBA00023015"/>
    </source>
</evidence>
<evidence type="ECO:0000256" key="1">
    <source>
        <dbReference type="ARBA" id="ARBA00009437"/>
    </source>
</evidence>
<dbReference type="CDD" id="cd08422">
    <property type="entry name" value="PBP2_CrgA_like"/>
    <property type="match status" value="1"/>
</dbReference>
<organism evidence="6 7">
    <name type="scientific">Starkeya nomas</name>
    <dbReference type="NCBI Taxonomy" id="2666134"/>
    <lineage>
        <taxon>Bacteria</taxon>
        <taxon>Pseudomonadati</taxon>
        <taxon>Pseudomonadota</taxon>
        <taxon>Alphaproteobacteria</taxon>
        <taxon>Hyphomicrobiales</taxon>
        <taxon>Xanthobacteraceae</taxon>
        <taxon>Starkeya</taxon>
    </lineage>
</organism>